<evidence type="ECO:0000313" key="2">
    <source>
        <dbReference type="Proteomes" id="UP000186323"/>
    </source>
</evidence>
<dbReference type="EMBL" id="LT630450">
    <property type="protein sequence ID" value="SFV74235.1"/>
    <property type="molecule type" value="Genomic_DNA"/>
</dbReference>
<dbReference type="KEGG" id="dpg:DESPIGER_2414"/>
<name>A0A1K1LHQ2_9BACT</name>
<proteinExistence type="predicted"/>
<accession>A0A1K1LHQ2</accession>
<organism evidence="1 2">
    <name type="scientific">Desulfovibrio piger</name>
    <dbReference type="NCBI Taxonomy" id="901"/>
    <lineage>
        <taxon>Bacteria</taxon>
        <taxon>Pseudomonadati</taxon>
        <taxon>Thermodesulfobacteriota</taxon>
        <taxon>Desulfovibrionia</taxon>
        <taxon>Desulfovibrionales</taxon>
        <taxon>Desulfovibrionaceae</taxon>
        <taxon>Desulfovibrio</taxon>
    </lineage>
</organism>
<dbReference type="AlphaFoldDB" id="A0A1K1LHQ2"/>
<dbReference type="RefSeq" id="WP_072337090.1">
    <property type="nucleotide sequence ID" value="NZ_JAXXLW010000021.1"/>
</dbReference>
<reference evidence="2" key="1">
    <citation type="submission" date="2016-10" db="EMBL/GenBank/DDBJ databases">
        <authorList>
            <person name="Wegmann U."/>
        </authorList>
    </citation>
    <scope>NUCLEOTIDE SEQUENCE [LARGE SCALE GENOMIC DNA]</scope>
</reference>
<protein>
    <submittedName>
        <fullName evidence="1">Uncharacterized protein</fullName>
    </submittedName>
</protein>
<sequence length="586" mass="63202">MPQIDRVNVASLTQLANVAGTHDRLVATAEGGIQTSGRVSAFFTAKATHRATAEAFLGAIRNRYGDGIADALAPQLSAMRRQGKPLKARVARDILAQASDMSQALGPANAEMARRFLLGNNGAGDTRNLDHALQGFCAKNNLQPSPALRQAFERIISDMAAHSRKLLSYQDMADAVTMQTLRSRPADYILSGIDPQLTRDAALDACATHLGVDGELKAQLGQLMDRVLEEESAAGRQGTPADLFRDLSTAGQTSLQCFAFACGKPGLGDATLRDAMSLTPRQSIGEMATLAPQLNVGGGIALIMVAMRHMDEMRARQPQGPLSRETLWQGCFQEPMPQDLAARSQRDFNSAMYEKLLGMFRARSENPAAPFNGMLLLSAGVRLEKALEATSATASFELKDFAFPPSLTPLARLGDMAEVEREVSIDLFRRGTQHALPGYRPTISFGGTGIPAEAAATVHIQDVAYMTAEDRNDFEHGRPSTMSHNLAIRAQLLCGGNDAQARQVLLSMGQSGAFLLRTLSNQTGVLLDEHSPLDIDIRREASGDVTMRYHTPPQSPLDADFTYTVTPDGRGVLTACRMQARQPQDA</sequence>
<evidence type="ECO:0000313" key="1">
    <source>
        <dbReference type="EMBL" id="SFV74235.1"/>
    </source>
</evidence>
<dbReference type="OrthoDB" id="5464684at2"/>
<gene>
    <name evidence="1" type="ORF">DESPIGER_2414</name>
</gene>
<dbReference type="Proteomes" id="UP000186323">
    <property type="component" value="Chromosome I"/>
</dbReference>
<keyword evidence="2" id="KW-1185">Reference proteome</keyword>